<keyword evidence="9" id="KW-1185">Reference proteome</keyword>
<protein>
    <submittedName>
        <fullName evidence="8">Sugar-specific permease EIIA 1 domain protein</fullName>
    </submittedName>
</protein>
<dbReference type="InterPro" id="IPR001127">
    <property type="entry name" value="PTS_EIIA_1_perm"/>
</dbReference>
<sequence length="509" mass="56094">MRSLIDLTGNHGVRRGYELGRVAIDTGVNIRELGGFPTPRGMTRYHRFIRSGTTASVNKEDADALYGYGVRQVLDLRGTDEVRRSPERLVSLIDVGYRNVPLFDYDITGSVLGRGDDDGNYLADSMFQMLENRPAMREIFTFLANVPRRGCTLFHCGAGSDRTGLLSLLLLGLVGVERRQLIADYAYSFGYVPEVNAAIFEEREGTGGRRVRGDLSLRIDAISTVYDRLGETFGTIEAYLLDCGVRGSEVRQVRSLLLSRWPRRYHMPDDEIVSSSSELAAAKPANPPEPRSSRRFFVNAFENPNKVTADLYYITGRANDLTERIDTNQRDRSFHDHDYVMLEVPETERGILFAPVSGKIMPLSEVGDPAFSDGSCGEGVAIIADGSTVYAPATCRVTAQLPSNNALGLLSQDGMELLLVVGPRAERYAGGGFRQHAWQNDSIRRGTPLISWDPTSVPKANSEPVMLVVTNARELGGIRILAKGSVEVGEAIISFGRHQGNHRSIAKNM</sequence>
<keyword evidence="4" id="KW-0808">Transferase</keyword>
<dbReference type="Gene3D" id="2.70.70.10">
    <property type="entry name" value="Glucose Permease (Domain IIA)"/>
    <property type="match status" value="1"/>
</dbReference>
<evidence type="ECO:0000256" key="5">
    <source>
        <dbReference type="ARBA" id="ARBA00022683"/>
    </source>
</evidence>
<dbReference type="KEGG" id="ols:Olsu_0651"/>
<dbReference type="InterPro" id="IPR016130">
    <property type="entry name" value="Tyr_Pase_AS"/>
</dbReference>
<evidence type="ECO:0000256" key="1">
    <source>
        <dbReference type="ARBA" id="ARBA00004496"/>
    </source>
</evidence>
<dbReference type="EMBL" id="CP002106">
    <property type="protein sequence ID" value="ADK67765.1"/>
    <property type="molecule type" value="Genomic_DNA"/>
</dbReference>
<dbReference type="RefSeq" id="WP_013251517.1">
    <property type="nucleotide sequence ID" value="NC_014363.1"/>
</dbReference>
<reference evidence="8 9" key="1">
    <citation type="journal article" date="2010" name="Stand. Genomic Sci.">
        <title>Complete genome sequence of Olsenella uli type strain (VPI D76D-27C).</title>
        <authorList>
            <person name="Goker M."/>
            <person name="Held B."/>
            <person name="Lucas S."/>
            <person name="Nolan M."/>
            <person name="Yasawong M."/>
            <person name="Glavina Del Rio T."/>
            <person name="Tice H."/>
            <person name="Cheng J.F."/>
            <person name="Bruce D."/>
            <person name="Detter J.C."/>
            <person name="Tapia R."/>
            <person name="Han C."/>
            <person name="Goodwin L."/>
            <person name="Pitluck S."/>
            <person name="Liolios K."/>
            <person name="Ivanova N."/>
            <person name="Mavromatis K."/>
            <person name="Mikhailova N."/>
            <person name="Pati A."/>
            <person name="Chen A."/>
            <person name="Palaniappan K."/>
            <person name="Land M."/>
            <person name="Hauser L."/>
            <person name="Chang Y.J."/>
            <person name="Jeffries C.D."/>
            <person name="Rohde M."/>
            <person name="Sikorski J."/>
            <person name="Pukall R."/>
            <person name="Woyke T."/>
            <person name="Bristow J."/>
            <person name="Eisen J.A."/>
            <person name="Markowitz V."/>
            <person name="Hugenholtz P."/>
            <person name="Kyrpides N.C."/>
            <person name="Klenk H.P."/>
            <person name="Lapidus A."/>
        </authorList>
    </citation>
    <scope>NUCLEOTIDE SEQUENCE [LARGE SCALE GENOMIC DNA]</scope>
    <source>
        <strain evidence="9">ATCC 49627 / DSM 7084 / CIP 109912 / JCM 12494 / NCIMB 702895 / VPI D76D-27C</strain>
    </source>
</reference>
<keyword evidence="6" id="KW-0418">Kinase</keyword>
<evidence type="ECO:0000259" key="7">
    <source>
        <dbReference type="PROSITE" id="PS51093"/>
    </source>
</evidence>
<dbReference type="STRING" id="633147.Olsu_0651"/>
<evidence type="ECO:0000256" key="6">
    <source>
        <dbReference type="ARBA" id="ARBA00022777"/>
    </source>
</evidence>
<dbReference type="GeneID" id="78512070"/>
<dbReference type="GO" id="GO:0004721">
    <property type="term" value="F:phosphoprotein phosphatase activity"/>
    <property type="evidence" value="ECO:0007669"/>
    <property type="project" value="InterPro"/>
</dbReference>
<dbReference type="Pfam" id="PF13350">
    <property type="entry name" value="Y_phosphatase3"/>
    <property type="match status" value="1"/>
</dbReference>
<dbReference type="PANTHER" id="PTHR45008:SF1">
    <property type="entry name" value="PTS SYSTEM GLUCOSE-SPECIFIC EIIA COMPONENT"/>
    <property type="match status" value="1"/>
</dbReference>
<evidence type="ECO:0000313" key="9">
    <source>
        <dbReference type="Proteomes" id="UP000000333"/>
    </source>
</evidence>
<evidence type="ECO:0000256" key="3">
    <source>
        <dbReference type="ARBA" id="ARBA00022597"/>
    </source>
</evidence>
<dbReference type="GO" id="GO:0016301">
    <property type="term" value="F:kinase activity"/>
    <property type="evidence" value="ECO:0007669"/>
    <property type="project" value="UniProtKB-KW"/>
</dbReference>
<dbReference type="PROSITE" id="PS51093">
    <property type="entry name" value="PTS_EIIA_TYPE_1"/>
    <property type="match status" value="1"/>
</dbReference>
<keyword evidence="2" id="KW-0813">Transport</keyword>
<dbReference type="PROSITE" id="PS00383">
    <property type="entry name" value="TYR_PHOSPHATASE_1"/>
    <property type="match status" value="1"/>
</dbReference>
<gene>
    <name evidence="8" type="ordered locus">Olsu_0651</name>
</gene>
<dbReference type="InterPro" id="IPR029021">
    <property type="entry name" value="Prot-tyrosine_phosphatase-like"/>
</dbReference>
<keyword evidence="3" id="KW-0762">Sugar transport</keyword>
<dbReference type="SUPFAM" id="SSF51261">
    <property type="entry name" value="Duplicated hybrid motif"/>
    <property type="match status" value="1"/>
</dbReference>
<evidence type="ECO:0000256" key="4">
    <source>
        <dbReference type="ARBA" id="ARBA00022679"/>
    </source>
</evidence>
<dbReference type="InterPro" id="IPR050890">
    <property type="entry name" value="PTS_EIIA_component"/>
</dbReference>
<evidence type="ECO:0000313" key="8">
    <source>
        <dbReference type="EMBL" id="ADK67765.1"/>
    </source>
</evidence>
<dbReference type="InterPro" id="IPR026893">
    <property type="entry name" value="Tyr/Ser_Pase_IphP-type"/>
</dbReference>
<feature type="domain" description="PTS EIIA type-1" evidence="7">
    <location>
        <begin position="368"/>
        <end position="471"/>
    </location>
</feature>
<dbReference type="Proteomes" id="UP000000333">
    <property type="component" value="Chromosome"/>
</dbReference>
<organism evidence="8 9">
    <name type="scientific">Olsenella uli (strain ATCC 49627 / DSM 7084 / CCUG 31166 / CIP 109912 / JCM 12494 / LMG 11480 / NCIMB 702895 / VPI D76D-27C)</name>
    <name type="common">Lactobacillus uli</name>
    <dbReference type="NCBI Taxonomy" id="633147"/>
    <lineage>
        <taxon>Bacteria</taxon>
        <taxon>Bacillati</taxon>
        <taxon>Actinomycetota</taxon>
        <taxon>Coriobacteriia</taxon>
        <taxon>Coriobacteriales</taxon>
        <taxon>Atopobiaceae</taxon>
        <taxon>Olsenella</taxon>
    </lineage>
</organism>
<accession>E1QZF1</accession>
<keyword evidence="5" id="KW-0598">Phosphotransferase system</keyword>
<proteinExistence type="predicted"/>
<dbReference type="AlphaFoldDB" id="E1QZF1"/>
<dbReference type="HOGENOM" id="CLU_535104_0_0_11"/>
<dbReference type="GO" id="GO:0009401">
    <property type="term" value="P:phosphoenolpyruvate-dependent sugar phosphotransferase system"/>
    <property type="evidence" value="ECO:0007669"/>
    <property type="project" value="UniProtKB-KW"/>
</dbReference>
<name>E1QZF1_OLSUV</name>
<dbReference type="GO" id="GO:0005737">
    <property type="term" value="C:cytoplasm"/>
    <property type="evidence" value="ECO:0007669"/>
    <property type="project" value="UniProtKB-SubCell"/>
</dbReference>
<dbReference type="eggNOG" id="COG2190">
    <property type="taxonomic scope" value="Bacteria"/>
</dbReference>
<dbReference type="Pfam" id="PF00358">
    <property type="entry name" value="PTS_EIIA_1"/>
    <property type="match status" value="1"/>
</dbReference>
<dbReference type="InterPro" id="IPR011055">
    <property type="entry name" value="Dup_hybrid_motif"/>
</dbReference>
<comment type="subcellular location">
    <subcellularLocation>
        <location evidence="1">Cytoplasm</location>
    </subcellularLocation>
</comment>
<dbReference type="PANTHER" id="PTHR45008">
    <property type="entry name" value="PTS SYSTEM GLUCOSE-SPECIFIC EIIA COMPONENT"/>
    <property type="match status" value="1"/>
</dbReference>
<dbReference type="SUPFAM" id="SSF52799">
    <property type="entry name" value="(Phosphotyrosine protein) phosphatases II"/>
    <property type="match status" value="1"/>
</dbReference>
<dbReference type="eggNOG" id="COG2365">
    <property type="taxonomic scope" value="Bacteria"/>
</dbReference>
<evidence type="ECO:0000256" key="2">
    <source>
        <dbReference type="ARBA" id="ARBA00022448"/>
    </source>
</evidence>
<dbReference type="Gene3D" id="3.90.190.10">
    <property type="entry name" value="Protein tyrosine phosphatase superfamily"/>
    <property type="match status" value="1"/>
</dbReference>